<reference evidence="4 5" key="1">
    <citation type="submission" date="2023-12" db="EMBL/GenBank/DDBJ databases">
        <title>Baltic Sea Cyanobacteria.</title>
        <authorList>
            <person name="Delbaje E."/>
            <person name="Fewer D.P."/>
            <person name="Shishido T.K."/>
        </authorList>
    </citation>
    <scope>NUCLEOTIDE SEQUENCE [LARGE SCALE GENOMIC DNA]</scope>
    <source>
        <strain evidence="4 5">UHCC 0281</strain>
    </source>
</reference>
<sequence length="414" mass="43736">MALSPPMAAWMRWLSNLRLAGDDLACGEAETRWRVGVDSDGLIARVRPTPPGSRAAGEDWGGDWLSMGGVDLQINGGLGLAFPELTSSDLPRLQALLELLWRDGVNAICPTLVTCDPEALRQSLTVLAEARCRHRPRRCRLLGAHLEGPFLAPERRGAHPAQHLQAPSRAALDALIAGFAGGAEADVALVTLAPELEGAAEVIDQLRAAGVVVSLGHSGADAEQAGQAFGQGVGMLTHSFNAMAGLHHRAPGPVGAALRQGEVALGLIADGVHVEPTMAVLLQRLAPRQLVIVSDALAPYGLADGTHRWDERRLLVQDGSCRLEDGTLAGVTLPLLEGVRRLAGWSGLLPASIAAATLAPRRLLGERRPLEQLLLGRPLGDTLRWSTAEDGSLRWRRPNTAAGGRETVAQAPTP</sequence>
<evidence type="ECO:0000256" key="1">
    <source>
        <dbReference type="ARBA" id="ARBA00010716"/>
    </source>
</evidence>
<comment type="similarity">
    <text evidence="1">Belongs to the metallo-dependent hydrolases superfamily. NagA family.</text>
</comment>
<dbReference type="InterPro" id="IPR032466">
    <property type="entry name" value="Metal_Hydrolase"/>
</dbReference>
<dbReference type="EMBL" id="JAYGHY010000077">
    <property type="protein sequence ID" value="MEA5443899.1"/>
    <property type="molecule type" value="Genomic_DNA"/>
</dbReference>
<dbReference type="PANTHER" id="PTHR11113:SF14">
    <property type="entry name" value="N-ACETYLGLUCOSAMINE-6-PHOSPHATE DEACETYLASE"/>
    <property type="match status" value="1"/>
</dbReference>
<dbReference type="Gene3D" id="3.20.20.140">
    <property type="entry name" value="Metal-dependent hydrolases"/>
    <property type="match status" value="1"/>
</dbReference>
<protein>
    <submittedName>
        <fullName evidence="4">N-acetylglucosamine-6-phosphate deacetylase</fullName>
    </submittedName>
</protein>
<name>A0ABU5SZE7_9CYAN</name>
<comment type="caution">
    <text evidence="4">The sequence shown here is derived from an EMBL/GenBank/DDBJ whole genome shotgun (WGS) entry which is preliminary data.</text>
</comment>
<dbReference type="PANTHER" id="PTHR11113">
    <property type="entry name" value="N-ACETYLGLUCOSAMINE-6-PHOSPHATE DEACETYLASE"/>
    <property type="match status" value="1"/>
</dbReference>
<organism evidence="4 5">
    <name type="scientific">Cyanobium gracile UHCC 0281</name>
    <dbReference type="NCBI Taxonomy" id="3110309"/>
    <lineage>
        <taxon>Bacteria</taxon>
        <taxon>Bacillati</taxon>
        <taxon>Cyanobacteriota</taxon>
        <taxon>Cyanophyceae</taxon>
        <taxon>Synechococcales</taxon>
        <taxon>Prochlorococcaceae</taxon>
        <taxon>Cyanobium</taxon>
    </lineage>
</organism>
<evidence type="ECO:0000313" key="4">
    <source>
        <dbReference type="EMBL" id="MEA5443899.1"/>
    </source>
</evidence>
<gene>
    <name evidence="4" type="ORF">VB739_15175</name>
</gene>
<dbReference type="SUPFAM" id="SSF51556">
    <property type="entry name" value="Metallo-dependent hydrolases"/>
    <property type="match status" value="1"/>
</dbReference>
<keyword evidence="2" id="KW-0378">Hydrolase</keyword>
<accession>A0ABU5SZE7</accession>
<feature type="region of interest" description="Disordered" evidence="3">
    <location>
        <begin position="395"/>
        <end position="414"/>
    </location>
</feature>
<evidence type="ECO:0000313" key="5">
    <source>
        <dbReference type="Proteomes" id="UP001302329"/>
    </source>
</evidence>
<evidence type="ECO:0000256" key="2">
    <source>
        <dbReference type="ARBA" id="ARBA00022801"/>
    </source>
</evidence>
<dbReference type="Proteomes" id="UP001302329">
    <property type="component" value="Unassembled WGS sequence"/>
</dbReference>
<evidence type="ECO:0000256" key="3">
    <source>
        <dbReference type="SAM" id="MobiDB-lite"/>
    </source>
</evidence>
<keyword evidence="5" id="KW-1185">Reference proteome</keyword>
<proteinExistence type="inferred from homology"/>